<feature type="signal peptide" evidence="2">
    <location>
        <begin position="1"/>
        <end position="22"/>
    </location>
</feature>
<dbReference type="Proteomes" id="UP000683360">
    <property type="component" value="Unassembled WGS sequence"/>
</dbReference>
<reference evidence="3" key="1">
    <citation type="submission" date="2021-03" db="EMBL/GenBank/DDBJ databases">
        <authorList>
            <person name="Bekaert M."/>
        </authorList>
    </citation>
    <scope>NUCLEOTIDE SEQUENCE</scope>
</reference>
<feature type="chain" id="PRO_5035884333" description="Cyclase" evidence="2">
    <location>
        <begin position="23"/>
        <end position="278"/>
    </location>
</feature>
<evidence type="ECO:0000256" key="2">
    <source>
        <dbReference type="SAM" id="SignalP"/>
    </source>
</evidence>
<dbReference type="Pfam" id="PF04199">
    <property type="entry name" value="Cyclase"/>
    <property type="match status" value="1"/>
</dbReference>
<keyword evidence="2" id="KW-0732">Signal</keyword>
<evidence type="ECO:0000256" key="1">
    <source>
        <dbReference type="ARBA" id="ARBA00007865"/>
    </source>
</evidence>
<dbReference type="GO" id="GO:0019441">
    <property type="term" value="P:L-tryptophan catabolic process to kynurenine"/>
    <property type="evidence" value="ECO:0007669"/>
    <property type="project" value="InterPro"/>
</dbReference>
<comment type="caution">
    <text evidence="3">The sequence shown here is derived from an EMBL/GenBank/DDBJ whole genome shotgun (WGS) entry which is preliminary data.</text>
</comment>
<dbReference type="GO" id="GO:0004061">
    <property type="term" value="F:arylformamidase activity"/>
    <property type="evidence" value="ECO:0007669"/>
    <property type="project" value="InterPro"/>
</dbReference>
<dbReference type="Gene3D" id="3.50.30.50">
    <property type="entry name" value="Putative cyclase"/>
    <property type="match status" value="1"/>
</dbReference>
<keyword evidence="4" id="KW-1185">Reference proteome</keyword>
<dbReference type="InterPro" id="IPR007325">
    <property type="entry name" value="KFase/CYL"/>
</dbReference>
<comment type="similarity">
    <text evidence="1">Belongs to the Cyclase 1 superfamily.</text>
</comment>
<organism evidence="3 4">
    <name type="scientific">Mytilus edulis</name>
    <name type="common">Blue mussel</name>
    <dbReference type="NCBI Taxonomy" id="6550"/>
    <lineage>
        <taxon>Eukaryota</taxon>
        <taxon>Metazoa</taxon>
        <taxon>Spiralia</taxon>
        <taxon>Lophotrochozoa</taxon>
        <taxon>Mollusca</taxon>
        <taxon>Bivalvia</taxon>
        <taxon>Autobranchia</taxon>
        <taxon>Pteriomorphia</taxon>
        <taxon>Mytilida</taxon>
        <taxon>Mytiloidea</taxon>
        <taxon>Mytilidae</taxon>
        <taxon>Mytilinae</taxon>
        <taxon>Mytilus</taxon>
    </lineage>
</organism>
<proteinExistence type="inferred from homology"/>
<gene>
    <name evidence="3" type="ORF">MEDL_5688</name>
</gene>
<dbReference type="EMBL" id="CAJPWZ010000327">
    <property type="protein sequence ID" value="CAG2190393.1"/>
    <property type="molecule type" value="Genomic_DNA"/>
</dbReference>
<dbReference type="AlphaFoldDB" id="A0A8S3Q582"/>
<evidence type="ECO:0000313" key="4">
    <source>
        <dbReference type="Proteomes" id="UP000683360"/>
    </source>
</evidence>
<dbReference type="OrthoDB" id="7108654at2759"/>
<dbReference type="InterPro" id="IPR037175">
    <property type="entry name" value="KFase_sf"/>
</dbReference>
<name>A0A8S3Q582_MYTED</name>
<sequence>MHWTAKTVLFVLFVCLIHDINCAKSSSCSDIRVVDLSHVHGPKPLTAPFFPPYSFEIVNRSISQALGGNWFETNYIRTSEHSGTHIDSPSHFYRNKKRMHEIPLDKLYGPGVIIDIRRQVSGNVNYRVKVSDIQRWEATHGRIPKGAVVLFNSGWSSRYPDPFKVFNTQNTSDVSSYEFPSYEFKAITFLAKFRSVNIVGSDTPSIGDSPPGKVDLSNFTFLFQRNIPVVLNVANLDRLPLSGSTIFVPAINIYDGSGAPARIFATVPASKMVKKYYG</sequence>
<dbReference type="SUPFAM" id="SSF102198">
    <property type="entry name" value="Putative cyclase"/>
    <property type="match status" value="1"/>
</dbReference>
<evidence type="ECO:0000313" key="3">
    <source>
        <dbReference type="EMBL" id="CAG2190393.1"/>
    </source>
</evidence>
<accession>A0A8S3Q582</accession>
<dbReference type="PANTHER" id="PTHR43564">
    <property type="entry name" value="KYNURENINE FORMAMIDASE-LIKE PROTEIN"/>
    <property type="match status" value="1"/>
</dbReference>
<protein>
    <recommendedName>
        <fullName evidence="5">Cyclase</fullName>
    </recommendedName>
</protein>
<evidence type="ECO:0008006" key="5">
    <source>
        <dbReference type="Google" id="ProtNLM"/>
    </source>
</evidence>
<dbReference type="PANTHER" id="PTHR43564:SF2">
    <property type="entry name" value="BLR6059 PROTEIN"/>
    <property type="match status" value="1"/>
</dbReference>